<evidence type="ECO:0000313" key="2">
    <source>
        <dbReference type="Proteomes" id="UP001161247"/>
    </source>
</evidence>
<sequence>MAPHSQAPSPSKGRGKVKEYFTWTPEMDKVRVDKKKILSRLKTWEKHYETLQPLLVSCNSDSAITWDYSKGRVEVHDENVWNEQLGRNLHNLLTQDRANGQGGHTLREMNAEETVEEYVNLGDPFETCEEDKIMRLMLGYQKRKEAASSSTSQGMKKKPSSSNIMCGFMKQIPENFGEFMVTERQILVATKKTTPEDILEALKVVSLDEMQTFKALDLMMDNQRLYDSLLGCQQLK</sequence>
<dbReference type="Proteomes" id="UP001161247">
    <property type="component" value="Chromosome 2"/>
</dbReference>
<organism evidence="1 2">
    <name type="scientific">Oldenlandia corymbosa var. corymbosa</name>
    <dbReference type="NCBI Taxonomy" id="529605"/>
    <lineage>
        <taxon>Eukaryota</taxon>
        <taxon>Viridiplantae</taxon>
        <taxon>Streptophyta</taxon>
        <taxon>Embryophyta</taxon>
        <taxon>Tracheophyta</taxon>
        <taxon>Spermatophyta</taxon>
        <taxon>Magnoliopsida</taxon>
        <taxon>eudicotyledons</taxon>
        <taxon>Gunneridae</taxon>
        <taxon>Pentapetalae</taxon>
        <taxon>asterids</taxon>
        <taxon>lamiids</taxon>
        <taxon>Gentianales</taxon>
        <taxon>Rubiaceae</taxon>
        <taxon>Rubioideae</taxon>
        <taxon>Spermacoceae</taxon>
        <taxon>Hedyotis-Oldenlandia complex</taxon>
        <taxon>Oldenlandia</taxon>
    </lineage>
</organism>
<accession>A0AAV1CH93</accession>
<protein>
    <submittedName>
        <fullName evidence="1">OLC1v1029632C1</fullName>
    </submittedName>
</protein>
<keyword evidence="2" id="KW-1185">Reference proteome</keyword>
<proteinExistence type="predicted"/>
<reference evidence="1" key="1">
    <citation type="submission" date="2023-03" db="EMBL/GenBank/DDBJ databases">
        <authorList>
            <person name="Julca I."/>
        </authorList>
    </citation>
    <scope>NUCLEOTIDE SEQUENCE</scope>
</reference>
<dbReference type="AlphaFoldDB" id="A0AAV1CH93"/>
<dbReference type="EMBL" id="OX459119">
    <property type="protein sequence ID" value="CAI9094003.1"/>
    <property type="molecule type" value="Genomic_DNA"/>
</dbReference>
<name>A0AAV1CH93_OLDCO</name>
<gene>
    <name evidence="1" type="ORF">OLC1_LOCUS5280</name>
</gene>
<evidence type="ECO:0000313" key="1">
    <source>
        <dbReference type="EMBL" id="CAI9094003.1"/>
    </source>
</evidence>